<evidence type="ECO:0000259" key="1">
    <source>
        <dbReference type="SMART" id="SM00986"/>
    </source>
</evidence>
<sequence length="221" mass="24598">MPNSLSNLNHHSHVDEPKSLGDAAIRAHRLTQLSASHIAPLTAFVEDLRSQQDLTDEIPNFDPFDGGTLAECLFLLEAPGSRAVKSGFISRNNPDETAKNFFTFNRHAGLDRRRTVVWNIVPWYVGTGQKIRPVTLNDIRDAEPALRSLLPLLPNLKVVVLVGQKAARAETLLRRFNPVLRIIQIPHPSPLFVNRFPKNKSLLHTAFAEVVAAINDASIVR</sequence>
<dbReference type="RefSeq" id="WP_074631958.1">
    <property type="nucleotide sequence ID" value="NZ_FNKY01000001.1"/>
</dbReference>
<dbReference type="InterPro" id="IPR005122">
    <property type="entry name" value="Uracil-DNA_glycosylase-like"/>
</dbReference>
<dbReference type="EMBL" id="FNKY01000001">
    <property type="protein sequence ID" value="SDQ66273.1"/>
    <property type="molecule type" value="Genomic_DNA"/>
</dbReference>
<name>A0ABY0TDF5_9PROT</name>
<evidence type="ECO:0000313" key="3">
    <source>
        <dbReference type="Proteomes" id="UP000183471"/>
    </source>
</evidence>
<gene>
    <name evidence="2" type="ORF">SAMN05216402_1751</name>
</gene>
<dbReference type="Gene3D" id="3.40.470.10">
    <property type="entry name" value="Uracil-DNA glycosylase-like domain"/>
    <property type="match status" value="1"/>
</dbReference>
<dbReference type="Proteomes" id="UP000183471">
    <property type="component" value="Unassembled WGS sequence"/>
</dbReference>
<dbReference type="SMART" id="SM00986">
    <property type="entry name" value="UDG"/>
    <property type="match status" value="1"/>
</dbReference>
<comment type="caution">
    <text evidence="2">The sequence shown here is derived from an EMBL/GenBank/DDBJ whole genome shotgun (WGS) entry which is preliminary data.</text>
</comment>
<proteinExistence type="predicted"/>
<dbReference type="SUPFAM" id="SSF52141">
    <property type="entry name" value="Uracil-DNA glycosylase-like"/>
    <property type="match status" value="1"/>
</dbReference>
<evidence type="ECO:0000313" key="2">
    <source>
        <dbReference type="EMBL" id="SDQ66273.1"/>
    </source>
</evidence>
<dbReference type="InterPro" id="IPR036895">
    <property type="entry name" value="Uracil-DNA_glycosylase-like_sf"/>
</dbReference>
<dbReference type="SMART" id="SM00987">
    <property type="entry name" value="UreE_C"/>
    <property type="match status" value="1"/>
</dbReference>
<reference evidence="2 3" key="1">
    <citation type="submission" date="2016-10" db="EMBL/GenBank/DDBJ databases">
        <authorList>
            <person name="Varghese N."/>
            <person name="Submissions S."/>
        </authorList>
    </citation>
    <scope>NUCLEOTIDE SEQUENCE [LARGE SCALE GENOMIC DNA]</scope>
    <source>
        <strain evidence="2 3">Nl1</strain>
    </source>
</reference>
<dbReference type="CDD" id="cd10035">
    <property type="entry name" value="UDG_like"/>
    <property type="match status" value="1"/>
</dbReference>
<keyword evidence="3" id="KW-1185">Reference proteome</keyword>
<accession>A0ABY0TDF5</accession>
<feature type="domain" description="Uracil-DNA glycosylase-like" evidence="1">
    <location>
        <begin position="63"/>
        <end position="212"/>
    </location>
</feature>
<dbReference type="Pfam" id="PF03167">
    <property type="entry name" value="UDG"/>
    <property type="match status" value="1"/>
</dbReference>
<protein>
    <submittedName>
        <fullName evidence="2">Uracil-DNA glycosylase</fullName>
    </submittedName>
</protein>
<organism evidence="2 3">
    <name type="scientific">Nitrosospira multiformis</name>
    <dbReference type="NCBI Taxonomy" id="1231"/>
    <lineage>
        <taxon>Bacteria</taxon>
        <taxon>Pseudomonadati</taxon>
        <taxon>Pseudomonadota</taxon>
        <taxon>Betaproteobacteria</taxon>
        <taxon>Nitrosomonadales</taxon>
        <taxon>Nitrosomonadaceae</taxon>
        <taxon>Nitrosospira</taxon>
    </lineage>
</organism>